<dbReference type="EMBL" id="LT607750">
    <property type="protein sequence ID" value="SCG59623.1"/>
    <property type="molecule type" value="Genomic_DNA"/>
</dbReference>
<sequence length="179" mass="19091">MWYLSAAVVVAIVLGLLNLVLTLGVIRRLREHTELLGDKQSTLPESMLEPGSVPGEFVATDLRGRTHTRADLPPMTLVAFLSPACDLCEAQIPDLLDRAREMPGGAEHVWVVVVGKGPETEPYAARFADVATVFVEPGTGPLPLAFGVKGFPAFGLLDEHGVVAANSFGIARLDLPVAR</sequence>
<feature type="domain" description="Thioredoxin" evidence="2">
    <location>
        <begin position="48"/>
        <end position="179"/>
    </location>
</feature>
<evidence type="ECO:0000313" key="4">
    <source>
        <dbReference type="Proteomes" id="UP000198217"/>
    </source>
</evidence>
<name>A0A1C5INA2_9ACTN</name>
<dbReference type="InterPro" id="IPR013766">
    <property type="entry name" value="Thioredoxin_domain"/>
</dbReference>
<keyword evidence="1" id="KW-0812">Transmembrane</keyword>
<reference evidence="3 4" key="1">
    <citation type="submission" date="2016-06" db="EMBL/GenBank/DDBJ databases">
        <authorList>
            <person name="Kjaerup R.B."/>
            <person name="Dalgaard T.S."/>
            <person name="Juul-Madsen H.R."/>
        </authorList>
    </citation>
    <scope>NUCLEOTIDE SEQUENCE [LARGE SCALE GENOMIC DNA]</scope>
    <source>
        <strain evidence="3 4">DSM 43904</strain>
    </source>
</reference>
<dbReference type="Proteomes" id="UP000198217">
    <property type="component" value="Chromosome I"/>
</dbReference>
<evidence type="ECO:0000256" key="1">
    <source>
        <dbReference type="SAM" id="Phobius"/>
    </source>
</evidence>
<evidence type="ECO:0000259" key="2">
    <source>
        <dbReference type="PROSITE" id="PS51352"/>
    </source>
</evidence>
<accession>A0A1C5INA2</accession>
<dbReference type="RefSeq" id="WP_088994766.1">
    <property type="nucleotide sequence ID" value="NZ_LT607750.1"/>
</dbReference>
<proteinExistence type="predicted"/>
<protein>
    <recommendedName>
        <fullName evidence="2">Thioredoxin domain-containing protein</fullName>
    </recommendedName>
</protein>
<keyword evidence="4" id="KW-1185">Reference proteome</keyword>
<keyword evidence="1" id="KW-0472">Membrane</keyword>
<dbReference type="SUPFAM" id="SSF52833">
    <property type="entry name" value="Thioredoxin-like"/>
    <property type="match status" value="1"/>
</dbReference>
<gene>
    <name evidence="3" type="ORF">GA0070609_3562</name>
</gene>
<keyword evidence="1" id="KW-1133">Transmembrane helix</keyword>
<dbReference type="AlphaFoldDB" id="A0A1C5INA2"/>
<evidence type="ECO:0000313" key="3">
    <source>
        <dbReference type="EMBL" id="SCG59623.1"/>
    </source>
</evidence>
<dbReference type="PROSITE" id="PS51352">
    <property type="entry name" value="THIOREDOXIN_2"/>
    <property type="match status" value="1"/>
</dbReference>
<organism evidence="3 4">
    <name type="scientific">Micromonospora echinaurantiaca</name>
    <dbReference type="NCBI Taxonomy" id="47857"/>
    <lineage>
        <taxon>Bacteria</taxon>
        <taxon>Bacillati</taxon>
        <taxon>Actinomycetota</taxon>
        <taxon>Actinomycetes</taxon>
        <taxon>Micromonosporales</taxon>
        <taxon>Micromonosporaceae</taxon>
        <taxon>Micromonospora</taxon>
    </lineage>
</organism>
<dbReference type="InterPro" id="IPR036249">
    <property type="entry name" value="Thioredoxin-like_sf"/>
</dbReference>
<dbReference type="Gene3D" id="3.40.30.10">
    <property type="entry name" value="Glutaredoxin"/>
    <property type="match status" value="1"/>
</dbReference>
<feature type="transmembrane region" description="Helical" evidence="1">
    <location>
        <begin position="6"/>
        <end position="26"/>
    </location>
</feature>